<dbReference type="NCBIfam" id="NF004537">
    <property type="entry name" value="PRK05888.1-3"/>
    <property type="match status" value="1"/>
</dbReference>
<dbReference type="InterPro" id="IPR010226">
    <property type="entry name" value="NADH_quinone_OxRdtase_chainI"/>
</dbReference>
<keyword evidence="2 7" id="KW-0004">4Fe-4S</keyword>
<keyword evidence="10" id="KW-0560">Oxidoreductase</keyword>
<evidence type="ECO:0000256" key="2">
    <source>
        <dbReference type="ARBA" id="ARBA00022485"/>
    </source>
</evidence>
<keyword evidence="6 7" id="KW-0411">Iron-sulfur</keyword>
<keyword evidence="7" id="KW-0874">Quinone</keyword>
<feature type="domain" description="4Fe-4S ferredoxin-type" evidence="9">
    <location>
        <begin position="110"/>
        <end position="139"/>
    </location>
</feature>
<dbReference type="PROSITE" id="PS00198">
    <property type="entry name" value="4FE4S_FER_1"/>
    <property type="match status" value="2"/>
</dbReference>
<feature type="binding site" evidence="7">
    <location>
        <position position="80"/>
    </location>
    <ligand>
        <name>[4Fe-4S] cluster</name>
        <dbReference type="ChEBI" id="CHEBI:49883"/>
        <label>1</label>
    </ligand>
</feature>
<feature type="region of interest" description="Disordered" evidence="8">
    <location>
        <begin position="195"/>
        <end position="228"/>
    </location>
</feature>
<dbReference type="Pfam" id="PF12838">
    <property type="entry name" value="Fer4_7"/>
    <property type="match status" value="1"/>
</dbReference>
<keyword evidence="11" id="KW-1185">Reference proteome</keyword>
<keyword evidence="3 7" id="KW-0479">Metal-binding</keyword>
<dbReference type="GO" id="GO:0050136">
    <property type="term" value="F:NADH dehydrogenase (quinone) (non-electrogenic) activity"/>
    <property type="evidence" value="ECO:0007669"/>
    <property type="project" value="UniProtKB-EC"/>
</dbReference>
<dbReference type="Gene3D" id="3.30.70.3270">
    <property type="match status" value="1"/>
</dbReference>
<dbReference type="Proteomes" id="UP001595685">
    <property type="component" value="Unassembled WGS sequence"/>
</dbReference>
<dbReference type="PANTHER" id="PTHR10849">
    <property type="entry name" value="NADH DEHYDROGENASE UBIQUINONE IRON-SULFUR PROTEIN 8, MITOCHONDRIAL"/>
    <property type="match status" value="1"/>
</dbReference>
<dbReference type="SUPFAM" id="SSF54862">
    <property type="entry name" value="4Fe-4S ferredoxins"/>
    <property type="match status" value="1"/>
</dbReference>
<feature type="binding site" evidence="7">
    <location>
        <position position="77"/>
    </location>
    <ligand>
        <name>[4Fe-4S] cluster</name>
        <dbReference type="ChEBI" id="CHEBI:49883"/>
        <label>1</label>
    </ligand>
</feature>
<feature type="binding site" evidence="7">
    <location>
        <position position="119"/>
    </location>
    <ligand>
        <name>[4Fe-4S] cluster</name>
        <dbReference type="ChEBI" id="CHEBI:49883"/>
        <label>2</label>
    </ligand>
</feature>
<evidence type="ECO:0000256" key="4">
    <source>
        <dbReference type="ARBA" id="ARBA00022967"/>
    </source>
</evidence>
<evidence type="ECO:0000256" key="6">
    <source>
        <dbReference type="ARBA" id="ARBA00023014"/>
    </source>
</evidence>
<keyword evidence="4 7" id="KW-1278">Translocase</keyword>
<evidence type="ECO:0000256" key="1">
    <source>
        <dbReference type="ARBA" id="ARBA00010277"/>
    </source>
</evidence>
<organism evidence="10 11">
    <name type="scientific">Aquipuribacter hungaricus</name>
    <dbReference type="NCBI Taxonomy" id="545624"/>
    <lineage>
        <taxon>Bacteria</taxon>
        <taxon>Bacillati</taxon>
        <taxon>Actinomycetota</taxon>
        <taxon>Actinomycetes</taxon>
        <taxon>Micrococcales</taxon>
        <taxon>Intrasporangiaceae</taxon>
        <taxon>Aquipuribacter</taxon>
    </lineage>
</organism>
<dbReference type="EMBL" id="JBHRWW010000014">
    <property type="protein sequence ID" value="MFC3689907.1"/>
    <property type="molecule type" value="Genomic_DNA"/>
</dbReference>
<keyword evidence="5 7" id="KW-0408">Iron</keyword>
<dbReference type="PANTHER" id="PTHR10849:SF20">
    <property type="entry name" value="NADH DEHYDROGENASE [UBIQUINONE] IRON-SULFUR PROTEIN 8, MITOCHONDRIAL"/>
    <property type="match status" value="1"/>
</dbReference>
<dbReference type="InterPro" id="IPR017896">
    <property type="entry name" value="4Fe4S_Fe-S-bd"/>
</dbReference>
<comment type="cofactor">
    <cofactor evidence="7">
        <name>[4Fe-4S] cluster</name>
        <dbReference type="ChEBI" id="CHEBI:49883"/>
    </cofactor>
    <text evidence="7">Binds 2 [4Fe-4S] clusters per subunit.</text>
</comment>
<dbReference type="HAMAP" id="MF_01351">
    <property type="entry name" value="NDH1_NuoI"/>
    <property type="match status" value="1"/>
</dbReference>
<comment type="function">
    <text evidence="7">NDH-1 shuttles electrons from NADH, via FMN and iron-sulfur (Fe-S) centers, to quinones in the respiratory chain. The immediate electron acceptor for the enzyme in this species is believed to be ubiquinone. Couples the redox reaction to proton translocation (for every two electrons transferred, four hydrogen ions are translocated across the cytoplasmic membrane), and thus conserves the redox energy in a proton gradient.</text>
</comment>
<evidence type="ECO:0000256" key="5">
    <source>
        <dbReference type="ARBA" id="ARBA00023004"/>
    </source>
</evidence>
<dbReference type="NCBIfam" id="TIGR01971">
    <property type="entry name" value="NuoI"/>
    <property type="match status" value="1"/>
</dbReference>
<dbReference type="InterPro" id="IPR017900">
    <property type="entry name" value="4Fe4S_Fe_S_CS"/>
</dbReference>
<comment type="similarity">
    <text evidence="1 7">Belongs to the complex I 23 kDa subunit family.</text>
</comment>
<comment type="subunit">
    <text evidence="7">NDH-1 is composed of 14 different subunits. Subunits NuoA, H, J, K, L, M, N constitute the membrane sector of the complex.</text>
</comment>
<feature type="compositionally biased region" description="Basic and acidic residues" evidence="8">
    <location>
        <begin position="197"/>
        <end position="207"/>
    </location>
</feature>
<dbReference type="RefSeq" id="WP_340293740.1">
    <property type="nucleotide sequence ID" value="NZ_JBBEOI010000121.1"/>
</dbReference>
<comment type="catalytic activity">
    <reaction evidence="7">
        <text>a quinone + NADH + 5 H(+)(in) = a quinol + NAD(+) + 4 H(+)(out)</text>
        <dbReference type="Rhea" id="RHEA:57888"/>
        <dbReference type="ChEBI" id="CHEBI:15378"/>
        <dbReference type="ChEBI" id="CHEBI:24646"/>
        <dbReference type="ChEBI" id="CHEBI:57540"/>
        <dbReference type="ChEBI" id="CHEBI:57945"/>
        <dbReference type="ChEBI" id="CHEBI:132124"/>
    </reaction>
</comment>
<feature type="compositionally biased region" description="Basic residues" evidence="8">
    <location>
        <begin position="218"/>
        <end position="228"/>
    </location>
</feature>
<accession>A0ABV7WLP0</accession>
<keyword evidence="7" id="KW-0472">Membrane</keyword>
<feature type="binding site" evidence="7">
    <location>
        <position position="125"/>
    </location>
    <ligand>
        <name>[4Fe-4S] cluster</name>
        <dbReference type="ChEBI" id="CHEBI:49883"/>
        <label>2</label>
    </ligand>
</feature>
<reference evidence="11" key="1">
    <citation type="journal article" date="2019" name="Int. J. Syst. Evol. Microbiol.">
        <title>The Global Catalogue of Microorganisms (GCM) 10K type strain sequencing project: providing services to taxonomists for standard genome sequencing and annotation.</title>
        <authorList>
            <consortium name="The Broad Institute Genomics Platform"/>
            <consortium name="The Broad Institute Genome Sequencing Center for Infectious Disease"/>
            <person name="Wu L."/>
            <person name="Ma J."/>
        </authorList>
    </citation>
    <scope>NUCLEOTIDE SEQUENCE [LARGE SCALE GENOMIC DNA]</scope>
    <source>
        <strain evidence="11">NCAIM B.02333</strain>
    </source>
</reference>
<feature type="binding site" evidence="7">
    <location>
        <position position="129"/>
    </location>
    <ligand>
        <name>[4Fe-4S] cluster</name>
        <dbReference type="ChEBI" id="CHEBI:49883"/>
        <label>1</label>
    </ligand>
</feature>
<evidence type="ECO:0000313" key="10">
    <source>
        <dbReference type="EMBL" id="MFC3689907.1"/>
    </source>
</evidence>
<name>A0ABV7WLP0_9MICO</name>
<feature type="binding site" evidence="7">
    <location>
        <position position="122"/>
    </location>
    <ligand>
        <name>[4Fe-4S] cluster</name>
        <dbReference type="ChEBI" id="CHEBI:49883"/>
        <label>2</label>
    </ligand>
</feature>
<gene>
    <name evidence="7 10" type="primary">nuoI</name>
    <name evidence="10" type="ORF">ACFOLH_16275</name>
</gene>
<evidence type="ECO:0000313" key="11">
    <source>
        <dbReference type="Proteomes" id="UP001595685"/>
    </source>
</evidence>
<feature type="binding site" evidence="7">
    <location>
        <position position="84"/>
    </location>
    <ligand>
        <name>[4Fe-4S] cluster</name>
        <dbReference type="ChEBI" id="CHEBI:49883"/>
        <label>2</label>
    </ligand>
</feature>
<feature type="domain" description="4Fe-4S ferredoxin-type" evidence="9">
    <location>
        <begin position="64"/>
        <end position="94"/>
    </location>
</feature>
<evidence type="ECO:0000256" key="8">
    <source>
        <dbReference type="SAM" id="MobiDB-lite"/>
    </source>
</evidence>
<evidence type="ECO:0000256" key="7">
    <source>
        <dbReference type="HAMAP-Rule" id="MF_01351"/>
    </source>
</evidence>
<keyword evidence="7" id="KW-1003">Cell membrane</keyword>
<protein>
    <recommendedName>
        <fullName evidence="7">NADH-quinone oxidoreductase subunit I</fullName>
        <ecNumber evidence="7">7.1.1.-</ecNumber>
    </recommendedName>
    <alternativeName>
        <fullName evidence="7">NADH dehydrogenase I subunit I</fullName>
    </alternativeName>
    <alternativeName>
        <fullName evidence="7">NDH-1 subunit I</fullName>
    </alternativeName>
</protein>
<sequence>MADDDDRGRRDEPGWLSELLAPVAGFGVTFSTMFTKVLSEEYPEGPKGKGPKATQPRYHGRHQLNRWADGLEKCIGCELCAWACPADAIYVEGAQNTELERYSPGERYGRVYQINYLRCIFCGLCIEACPTRALTMTNEYELADHTRQATIFTKEQLLAPLLESMVPAPHPMVDGATEKDYYRNEVTGPTEAQRAFAAERSDGRDDVVVPARDTSVSRHAKKHKGATA</sequence>
<comment type="subcellular location">
    <subcellularLocation>
        <location evidence="7">Cell membrane</location>
        <topology evidence="7">Peripheral membrane protein</topology>
    </subcellularLocation>
</comment>
<feature type="binding site" evidence="7">
    <location>
        <position position="74"/>
    </location>
    <ligand>
        <name>[4Fe-4S] cluster</name>
        <dbReference type="ChEBI" id="CHEBI:49883"/>
        <label>1</label>
    </ligand>
</feature>
<dbReference type="PROSITE" id="PS51379">
    <property type="entry name" value="4FE4S_FER_2"/>
    <property type="match status" value="2"/>
</dbReference>
<keyword evidence="7" id="KW-0830">Ubiquinone</keyword>
<dbReference type="EC" id="7.1.1.-" evidence="7"/>
<proteinExistence type="inferred from homology"/>
<evidence type="ECO:0000256" key="3">
    <source>
        <dbReference type="ARBA" id="ARBA00022723"/>
    </source>
</evidence>
<keyword evidence="7" id="KW-0520">NAD</keyword>
<comment type="caution">
    <text evidence="10">The sequence shown here is derived from an EMBL/GenBank/DDBJ whole genome shotgun (WGS) entry which is preliminary data.</text>
</comment>
<evidence type="ECO:0000259" key="9">
    <source>
        <dbReference type="PROSITE" id="PS51379"/>
    </source>
</evidence>